<dbReference type="Pfam" id="PF05199">
    <property type="entry name" value="GMC_oxred_C"/>
    <property type="match status" value="1"/>
</dbReference>
<evidence type="ECO:0000256" key="6">
    <source>
        <dbReference type="ARBA" id="ARBA00023002"/>
    </source>
</evidence>
<dbReference type="InterPro" id="IPR036188">
    <property type="entry name" value="FAD/NAD-bd_sf"/>
</dbReference>
<keyword evidence="13" id="KW-1185">Reference proteome</keyword>
<dbReference type="PANTHER" id="PTHR11552:SF201">
    <property type="entry name" value="GLUCOSE-METHANOL-CHOLINE OXIDOREDUCTASE N-TERMINAL DOMAIN-CONTAINING PROTEIN"/>
    <property type="match status" value="1"/>
</dbReference>
<dbReference type="Pfam" id="PF00732">
    <property type="entry name" value="GMC_oxred_N"/>
    <property type="match status" value="1"/>
</dbReference>
<dbReference type="InParanoid" id="A0A067M985"/>
<evidence type="ECO:0000256" key="7">
    <source>
        <dbReference type="PIRSR" id="PIRSR000137-1"/>
    </source>
</evidence>
<dbReference type="InterPro" id="IPR012132">
    <property type="entry name" value="GMC_OxRdtase"/>
</dbReference>
<evidence type="ECO:0000259" key="11">
    <source>
        <dbReference type="PROSITE" id="PS00624"/>
    </source>
</evidence>
<dbReference type="PANTHER" id="PTHR11552">
    <property type="entry name" value="GLUCOSE-METHANOL-CHOLINE GMC OXIDOREDUCTASE"/>
    <property type="match status" value="1"/>
</dbReference>
<evidence type="ECO:0000313" key="12">
    <source>
        <dbReference type="EMBL" id="KDQ08161.1"/>
    </source>
</evidence>
<dbReference type="EMBL" id="KL198094">
    <property type="protein sequence ID" value="KDQ08161.1"/>
    <property type="molecule type" value="Genomic_DNA"/>
</dbReference>
<sequence>MGLCATTSLAASLPPRAVSGVVTDPGQVDGKTFDYVVVGGGLTGLAVAGRLSEMADKTVLVIEVGNDTRNDPRVYDIYRYGEFPPDLLWNFAAEDGRGMLAGRTLGGSSSVNGATWTRGAISQYDALSELLDPADANLGWNWDGLFSYMKKAENFSAPTDDQKAKGADYTESYHGYSGPVHSTFPMDMYGTPQPEFSQAVVNLGLRKCQDLNGGDPNCVAFVPHSLNRADSDHRSSSATAYLSPVESTRTNWLTLTGHQVTKINFANSTSLPRVATSVSFGTAYGQQYTAYAAKEVILAAGAINTPALLQLSGIGDPALLSGLGIETIVNLTTVGRNLQDQTLSTLSCKTVASYQPQGRGPADVIAYPNLYELFGSSSAGSTINGSLDAWASAQADNALSATALRKIYDVQARAITEHKAPIAELYFMPGGPDSVGAIVWQLLPFSRGSVRISSTDPFQQPSARVGYFSLDFDMAVQVYATRMLRNAFKTTPMNAICETETAPGFSAVPDNGEGGADADWATWIKGEYVSVSHQLGTAAMMSRDLGGVVDGRLRVYDTKNLRVVDASILPLQISAHLSATLYGVAEKAADLIKSDA</sequence>
<protein>
    <recommendedName>
        <fullName evidence="10 11">Glucose-methanol-choline oxidoreductase N-terminal domain-containing protein</fullName>
    </recommendedName>
</protein>
<evidence type="ECO:0000256" key="9">
    <source>
        <dbReference type="RuleBase" id="RU003968"/>
    </source>
</evidence>
<dbReference type="PIRSF" id="PIRSF000137">
    <property type="entry name" value="Alcohol_oxidase"/>
    <property type="match status" value="1"/>
</dbReference>
<dbReference type="InterPro" id="IPR000172">
    <property type="entry name" value="GMC_OxRdtase_N"/>
</dbReference>
<proteinExistence type="inferred from homology"/>
<dbReference type="PROSITE" id="PS00623">
    <property type="entry name" value="GMC_OXRED_1"/>
    <property type="match status" value="1"/>
</dbReference>
<gene>
    <name evidence="12" type="ORF">BOTBODRAFT_38148</name>
</gene>
<feature type="binding site" evidence="8">
    <location>
        <position position="260"/>
    </location>
    <ligand>
        <name>FAD</name>
        <dbReference type="ChEBI" id="CHEBI:57692"/>
    </ligand>
</feature>
<dbReference type="GO" id="GO:0050660">
    <property type="term" value="F:flavin adenine dinucleotide binding"/>
    <property type="evidence" value="ECO:0007669"/>
    <property type="project" value="InterPro"/>
</dbReference>
<evidence type="ECO:0000256" key="2">
    <source>
        <dbReference type="ARBA" id="ARBA00010790"/>
    </source>
</evidence>
<dbReference type="SUPFAM" id="SSF54373">
    <property type="entry name" value="FAD-linked reductases, C-terminal domain"/>
    <property type="match status" value="1"/>
</dbReference>
<dbReference type="InterPro" id="IPR027424">
    <property type="entry name" value="Glucose_Oxidase_domain_2"/>
</dbReference>
<evidence type="ECO:0000259" key="10">
    <source>
        <dbReference type="PROSITE" id="PS00623"/>
    </source>
</evidence>
<keyword evidence="4" id="KW-0732">Signal</keyword>
<dbReference type="HOGENOM" id="CLU_002865_6_0_1"/>
<name>A0A067M985_BOTB1</name>
<feature type="domain" description="Glucose-methanol-choline oxidoreductase N-terminal" evidence="10">
    <location>
        <begin position="102"/>
        <end position="125"/>
    </location>
</feature>
<reference evidence="13" key="1">
    <citation type="journal article" date="2014" name="Proc. Natl. Acad. Sci. U.S.A.">
        <title>Extensive sampling of basidiomycete genomes demonstrates inadequacy of the white-rot/brown-rot paradigm for wood decay fungi.</title>
        <authorList>
            <person name="Riley R."/>
            <person name="Salamov A.A."/>
            <person name="Brown D.W."/>
            <person name="Nagy L.G."/>
            <person name="Floudas D."/>
            <person name="Held B.W."/>
            <person name="Levasseur A."/>
            <person name="Lombard V."/>
            <person name="Morin E."/>
            <person name="Otillar R."/>
            <person name="Lindquist E.A."/>
            <person name="Sun H."/>
            <person name="LaButti K.M."/>
            <person name="Schmutz J."/>
            <person name="Jabbour D."/>
            <person name="Luo H."/>
            <person name="Baker S.E."/>
            <person name="Pisabarro A.G."/>
            <person name="Walton J.D."/>
            <person name="Blanchette R.A."/>
            <person name="Henrissat B."/>
            <person name="Martin F."/>
            <person name="Cullen D."/>
            <person name="Hibbett D.S."/>
            <person name="Grigoriev I.V."/>
        </authorList>
    </citation>
    <scope>NUCLEOTIDE SEQUENCE [LARGE SCALE GENOMIC DNA]</scope>
    <source>
        <strain evidence="13">FD-172 SS1</strain>
    </source>
</reference>
<comment type="similarity">
    <text evidence="2 9">Belongs to the GMC oxidoreductase family.</text>
</comment>
<dbReference type="Gene3D" id="3.50.50.60">
    <property type="entry name" value="FAD/NAD(P)-binding domain"/>
    <property type="match status" value="1"/>
</dbReference>
<dbReference type="STRING" id="930990.A0A067M985"/>
<evidence type="ECO:0000313" key="13">
    <source>
        <dbReference type="Proteomes" id="UP000027195"/>
    </source>
</evidence>
<dbReference type="Gene3D" id="4.10.450.10">
    <property type="entry name" value="Glucose Oxidase, domain 2"/>
    <property type="match status" value="1"/>
</dbReference>
<organism evidence="12 13">
    <name type="scientific">Botryobasidium botryosum (strain FD-172 SS1)</name>
    <dbReference type="NCBI Taxonomy" id="930990"/>
    <lineage>
        <taxon>Eukaryota</taxon>
        <taxon>Fungi</taxon>
        <taxon>Dikarya</taxon>
        <taxon>Basidiomycota</taxon>
        <taxon>Agaricomycotina</taxon>
        <taxon>Agaricomycetes</taxon>
        <taxon>Cantharellales</taxon>
        <taxon>Botryobasidiaceae</taxon>
        <taxon>Botryobasidium</taxon>
    </lineage>
</organism>
<dbReference type="SUPFAM" id="SSF51905">
    <property type="entry name" value="FAD/NAD(P)-binding domain"/>
    <property type="match status" value="1"/>
</dbReference>
<feature type="active site" description="Proton donor" evidence="7">
    <location>
        <position position="533"/>
    </location>
</feature>
<dbReference type="PROSITE" id="PS00624">
    <property type="entry name" value="GMC_OXRED_2"/>
    <property type="match status" value="1"/>
</dbReference>
<keyword evidence="5 8" id="KW-0274">FAD</keyword>
<feature type="domain" description="Glucose-methanol-choline oxidoreductase N-terminal" evidence="11">
    <location>
        <begin position="301"/>
        <end position="315"/>
    </location>
</feature>
<feature type="active site" description="Proton acceptor" evidence="7">
    <location>
        <position position="576"/>
    </location>
</feature>
<keyword evidence="3 9" id="KW-0285">Flavoprotein</keyword>
<evidence type="ECO:0000256" key="8">
    <source>
        <dbReference type="PIRSR" id="PIRSR000137-2"/>
    </source>
</evidence>
<dbReference type="Proteomes" id="UP000027195">
    <property type="component" value="Unassembled WGS sequence"/>
</dbReference>
<evidence type="ECO:0000256" key="4">
    <source>
        <dbReference type="ARBA" id="ARBA00022729"/>
    </source>
</evidence>
<evidence type="ECO:0000256" key="5">
    <source>
        <dbReference type="ARBA" id="ARBA00022827"/>
    </source>
</evidence>
<evidence type="ECO:0000256" key="1">
    <source>
        <dbReference type="ARBA" id="ARBA00001974"/>
    </source>
</evidence>
<evidence type="ECO:0000256" key="3">
    <source>
        <dbReference type="ARBA" id="ARBA00022630"/>
    </source>
</evidence>
<comment type="cofactor">
    <cofactor evidence="1 8">
        <name>FAD</name>
        <dbReference type="ChEBI" id="CHEBI:57692"/>
    </cofactor>
</comment>
<dbReference type="Gene3D" id="3.30.560.10">
    <property type="entry name" value="Glucose Oxidase, domain 3"/>
    <property type="match status" value="1"/>
</dbReference>
<dbReference type="GO" id="GO:0016614">
    <property type="term" value="F:oxidoreductase activity, acting on CH-OH group of donors"/>
    <property type="evidence" value="ECO:0007669"/>
    <property type="project" value="InterPro"/>
</dbReference>
<dbReference type="InterPro" id="IPR007867">
    <property type="entry name" value="GMC_OxRtase_C"/>
</dbReference>
<dbReference type="OrthoDB" id="269227at2759"/>
<dbReference type="AlphaFoldDB" id="A0A067M985"/>
<keyword evidence="6" id="KW-0560">Oxidoreductase</keyword>
<accession>A0A067M985</accession>